<dbReference type="GO" id="GO:0016020">
    <property type="term" value="C:membrane"/>
    <property type="evidence" value="ECO:0007669"/>
    <property type="project" value="UniProtKB-SubCell"/>
</dbReference>
<comment type="similarity">
    <text evidence="2">Belongs to the SLC35F solute transporter family.</text>
</comment>
<dbReference type="PANTHER" id="PTHR47340">
    <property type="entry name" value="DUPLICATED HOMEODOMAIN-LIKE SUPERFAMILY PROTEIN"/>
    <property type="match status" value="1"/>
</dbReference>
<protein>
    <submittedName>
        <fullName evidence="8">Uncharacterized protein</fullName>
    </submittedName>
</protein>
<keyword evidence="9" id="KW-1185">Reference proteome</keyword>
<keyword evidence="4 7" id="KW-0812">Transmembrane</keyword>
<dbReference type="GO" id="GO:0022857">
    <property type="term" value="F:transmembrane transporter activity"/>
    <property type="evidence" value="ECO:0007669"/>
    <property type="project" value="InterPro"/>
</dbReference>
<dbReference type="PANTHER" id="PTHR47340:SF1">
    <property type="entry name" value="DUPLICATED HOMEODOMAIN-LIKE SUPERFAMILY PROTEIN"/>
    <property type="match status" value="1"/>
</dbReference>
<comment type="caution">
    <text evidence="8">The sequence shown here is derived from an EMBL/GenBank/DDBJ whole genome shotgun (WGS) entry which is preliminary data.</text>
</comment>
<evidence type="ECO:0000256" key="5">
    <source>
        <dbReference type="ARBA" id="ARBA00022989"/>
    </source>
</evidence>
<evidence type="ECO:0000313" key="9">
    <source>
        <dbReference type="Proteomes" id="UP000289340"/>
    </source>
</evidence>
<gene>
    <name evidence="8" type="ORF">D0Y65_038321</name>
</gene>
<proteinExistence type="inferred from homology"/>
<keyword evidence="6 7" id="KW-0472">Membrane</keyword>
<dbReference type="Proteomes" id="UP000289340">
    <property type="component" value="Chromosome 14"/>
</dbReference>
<dbReference type="InterPro" id="IPR009262">
    <property type="entry name" value="SLC35_F1/F2/F6"/>
</dbReference>
<keyword evidence="5 7" id="KW-1133">Transmembrane helix</keyword>
<dbReference type="Pfam" id="PF06027">
    <property type="entry name" value="SLC35F"/>
    <property type="match status" value="1"/>
</dbReference>
<evidence type="ECO:0000256" key="7">
    <source>
        <dbReference type="SAM" id="Phobius"/>
    </source>
</evidence>
<organism evidence="8 9">
    <name type="scientific">Glycine soja</name>
    <name type="common">Wild soybean</name>
    <dbReference type="NCBI Taxonomy" id="3848"/>
    <lineage>
        <taxon>Eukaryota</taxon>
        <taxon>Viridiplantae</taxon>
        <taxon>Streptophyta</taxon>
        <taxon>Embryophyta</taxon>
        <taxon>Tracheophyta</taxon>
        <taxon>Spermatophyta</taxon>
        <taxon>Magnoliopsida</taxon>
        <taxon>eudicotyledons</taxon>
        <taxon>Gunneridae</taxon>
        <taxon>Pentapetalae</taxon>
        <taxon>rosids</taxon>
        <taxon>fabids</taxon>
        <taxon>Fabales</taxon>
        <taxon>Fabaceae</taxon>
        <taxon>Papilionoideae</taxon>
        <taxon>50 kb inversion clade</taxon>
        <taxon>NPAAA clade</taxon>
        <taxon>indigoferoid/millettioid clade</taxon>
        <taxon>Phaseoleae</taxon>
        <taxon>Glycine</taxon>
        <taxon>Glycine subgen. Soja</taxon>
    </lineage>
</organism>
<evidence type="ECO:0000313" key="8">
    <source>
        <dbReference type="EMBL" id="RZB68498.1"/>
    </source>
</evidence>
<evidence type="ECO:0000256" key="6">
    <source>
        <dbReference type="ARBA" id="ARBA00023136"/>
    </source>
</evidence>
<dbReference type="AlphaFoldDB" id="A0A445H4B4"/>
<evidence type="ECO:0000256" key="4">
    <source>
        <dbReference type="ARBA" id="ARBA00022692"/>
    </source>
</evidence>
<feature type="transmembrane region" description="Helical" evidence="7">
    <location>
        <begin position="169"/>
        <end position="189"/>
    </location>
</feature>
<evidence type="ECO:0000256" key="3">
    <source>
        <dbReference type="ARBA" id="ARBA00022448"/>
    </source>
</evidence>
<evidence type="ECO:0000256" key="1">
    <source>
        <dbReference type="ARBA" id="ARBA00004141"/>
    </source>
</evidence>
<accession>A0A445H4B4</accession>
<comment type="subcellular location">
    <subcellularLocation>
        <location evidence="1">Membrane</location>
        <topology evidence="1">Multi-pass membrane protein</topology>
    </subcellularLocation>
</comment>
<dbReference type="EMBL" id="QZWG01000014">
    <property type="protein sequence ID" value="RZB68498.1"/>
    <property type="molecule type" value="Genomic_DNA"/>
</dbReference>
<keyword evidence="3" id="KW-0813">Transport</keyword>
<name>A0A445H4B4_GLYSO</name>
<evidence type="ECO:0000256" key="2">
    <source>
        <dbReference type="ARBA" id="ARBA00007863"/>
    </source>
</evidence>
<sequence length="208" mass="23997">MPPEPLPWDRKDFFKERKHERSESLGSVARWRDSSHHRDFNRWGSAEFRRPLGHGHGYAISRSSNDKMLEDYSRPSFSWGDGKYGRSSRENRGGPFDGSVMPSWFDILEIPVAAVPNEYAYTSLPFYVHEKQPSTVQIEVLVLPLVQFAVVMLVFYSLVPVLLKLTGEIPMTLTNLNFLIVFIWAVMYYSPENPNGLRDLLNVCHMSE</sequence>
<feature type="transmembrane region" description="Helical" evidence="7">
    <location>
        <begin position="140"/>
        <end position="163"/>
    </location>
</feature>
<reference evidence="8 9" key="1">
    <citation type="submission" date="2018-09" db="EMBL/GenBank/DDBJ databases">
        <title>A high-quality reference genome of wild soybean provides a powerful tool to mine soybean genomes.</title>
        <authorList>
            <person name="Xie M."/>
            <person name="Chung C.Y.L."/>
            <person name="Li M.-W."/>
            <person name="Wong F.-L."/>
            <person name="Chan T.-F."/>
            <person name="Lam H.-M."/>
        </authorList>
    </citation>
    <scope>NUCLEOTIDE SEQUENCE [LARGE SCALE GENOMIC DNA]</scope>
    <source>
        <strain evidence="9">cv. W05</strain>
        <tissue evidence="8">Hypocotyl of etiolated seedlings</tissue>
    </source>
</reference>